<comment type="caution">
    <text evidence="1">The sequence shown here is derived from an EMBL/GenBank/DDBJ whole genome shotgun (WGS) entry which is preliminary data.</text>
</comment>
<name>A0ABS3PYD1_9FLAO</name>
<sequence length="429" mass="49933">MKKVLIITYYWAPAGGPGVQRWLKFVKYLRDFGIEPIVYVPENPTYPIIDNEIGNDLPTDIEIIKHPIWEPYKLASLFSKKKTKKISAGIIPRKQVSLLDKLLLWVRGNLFIPDARKFWVKPSVRYLTSYIKNNGIDTIITTSPPHSVHLIGYHLKKQFPNLKWISDFRDPWTTIGYYKDLLLTHWADKRQHYWEKEVLQTADLVLVTSFKTQRDFKSLTNKQVEVITNGYDEEHNDTPPLSDKFLLSHIGSLLSDRNPKILWEVLEELLIEEEGFKDDFQLCFAGKVSEEIEEELHQRGLTAYYKNMGYITHMEAISLQKQSQVLLLIEIDSEDTRGIIAGKLFEYIVSGRPIIAMGPKEWDVIPILTETQTGFFVDYNGKERLKTILKTYYKQYKEGLLKVTPIGIEHYSRRALTKRLAQLILNSKI</sequence>
<gene>
    <name evidence="1" type="ORF">J4N46_07885</name>
</gene>
<dbReference type="GO" id="GO:0016740">
    <property type="term" value="F:transferase activity"/>
    <property type="evidence" value="ECO:0007669"/>
    <property type="project" value="UniProtKB-KW"/>
</dbReference>
<reference evidence="1 2" key="1">
    <citation type="submission" date="2021-03" db="EMBL/GenBank/DDBJ databases">
        <title>Isolation and description of Capnocytophaga bilenii sp. nov., a novel Capnocytophaga species, isolated from a gingivitis subject.</title>
        <authorList>
            <person name="Antezack A."/>
            <person name="Monnet-Corti V."/>
            <person name="La Scola B."/>
        </authorList>
    </citation>
    <scope>NUCLEOTIDE SEQUENCE [LARGE SCALE GENOMIC DNA]</scope>
    <source>
        <strain evidence="1 2">Marseille-Q4570</strain>
    </source>
</reference>
<organism evidence="1 2">
    <name type="scientific">Capnocytophaga bilenii</name>
    <dbReference type="NCBI Taxonomy" id="2819369"/>
    <lineage>
        <taxon>Bacteria</taxon>
        <taxon>Pseudomonadati</taxon>
        <taxon>Bacteroidota</taxon>
        <taxon>Flavobacteriia</taxon>
        <taxon>Flavobacteriales</taxon>
        <taxon>Flavobacteriaceae</taxon>
        <taxon>Capnocytophaga</taxon>
    </lineage>
</organism>
<protein>
    <submittedName>
        <fullName evidence="1">Glycosyl transferase family 1</fullName>
    </submittedName>
</protein>
<keyword evidence="2" id="KW-1185">Reference proteome</keyword>
<accession>A0ABS3PYD1</accession>
<keyword evidence="1" id="KW-0808">Transferase</keyword>
<dbReference type="RefSeq" id="WP_208058852.1">
    <property type="nucleotide sequence ID" value="NZ_JAGDYP010000005.1"/>
</dbReference>
<proteinExistence type="predicted"/>
<dbReference type="Proteomes" id="UP000681610">
    <property type="component" value="Unassembled WGS sequence"/>
</dbReference>
<dbReference type="Gene3D" id="3.40.50.2000">
    <property type="entry name" value="Glycogen Phosphorylase B"/>
    <property type="match status" value="2"/>
</dbReference>
<dbReference type="SUPFAM" id="SSF53756">
    <property type="entry name" value="UDP-Glycosyltransferase/glycogen phosphorylase"/>
    <property type="match status" value="1"/>
</dbReference>
<evidence type="ECO:0000313" key="2">
    <source>
        <dbReference type="Proteomes" id="UP000681610"/>
    </source>
</evidence>
<evidence type="ECO:0000313" key="1">
    <source>
        <dbReference type="EMBL" id="MBO1884341.1"/>
    </source>
</evidence>
<dbReference type="EMBL" id="JAGDYP010000005">
    <property type="protein sequence ID" value="MBO1884341.1"/>
    <property type="molecule type" value="Genomic_DNA"/>
</dbReference>